<dbReference type="AlphaFoldDB" id="A0A8X6TH33"/>
<dbReference type="EMBL" id="BMAW01104391">
    <property type="protein sequence ID" value="GFT14042.1"/>
    <property type="molecule type" value="Genomic_DNA"/>
</dbReference>
<feature type="transmembrane region" description="Helical" evidence="1">
    <location>
        <begin position="7"/>
        <end position="28"/>
    </location>
</feature>
<accession>A0A8X6TH33</accession>
<sequence>MILLTSVFWIYHFTILEKLIYVWGFAIYSQEGRCEWDETHLGCHAACYRTEKFKTLECARIVGPYGGSVTFFAYKILPEICAVLGSSIFIVLCSRGESF</sequence>
<name>A0A8X6TH33_NEPPI</name>
<feature type="transmembrane region" description="Helical" evidence="1">
    <location>
        <begin position="72"/>
        <end position="93"/>
    </location>
</feature>
<keyword evidence="1" id="KW-1133">Transmembrane helix</keyword>
<gene>
    <name evidence="2" type="ORF">NPIL_422741</name>
</gene>
<organism evidence="2 3">
    <name type="scientific">Nephila pilipes</name>
    <name type="common">Giant wood spider</name>
    <name type="synonym">Nephila maculata</name>
    <dbReference type="NCBI Taxonomy" id="299642"/>
    <lineage>
        <taxon>Eukaryota</taxon>
        <taxon>Metazoa</taxon>
        <taxon>Ecdysozoa</taxon>
        <taxon>Arthropoda</taxon>
        <taxon>Chelicerata</taxon>
        <taxon>Arachnida</taxon>
        <taxon>Araneae</taxon>
        <taxon>Araneomorphae</taxon>
        <taxon>Entelegynae</taxon>
        <taxon>Araneoidea</taxon>
        <taxon>Nephilidae</taxon>
        <taxon>Nephila</taxon>
    </lineage>
</organism>
<evidence type="ECO:0000313" key="3">
    <source>
        <dbReference type="Proteomes" id="UP000887013"/>
    </source>
</evidence>
<comment type="caution">
    <text evidence="2">The sequence shown here is derived from an EMBL/GenBank/DDBJ whole genome shotgun (WGS) entry which is preliminary data.</text>
</comment>
<dbReference type="Proteomes" id="UP000887013">
    <property type="component" value="Unassembled WGS sequence"/>
</dbReference>
<protein>
    <submittedName>
        <fullName evidence="2">Uncharacterized protein</fullName>
    </submittedName>
</protein>
<evidence type="ECO:0000313" key="2">
    <source>
        <dbReference type="EMBL" id="GFT14042.1"/>
    </source>
</evidence>
<keyword evidence="1" id="KW-0812">Transmembrane</keyword>
<evidence type="ECO:0000256" key="1">
    <source>
        <dbReference type="SAM" id="Phobius"/>
    </source>
</evidence>
<reference evidence="2" key="1">
    <citation type="submission" date="2020-08" db="EMBL/GenBank/DDBJ databases">
        <title>Multicomponent nature underlies the extraordinary mechanical properties of spider dragline silk.</title>
        <authorList>
            <person name="Kono N."/>
            <person name="Nakamura H."/>
            <person name="Mori M."/>
            <person name="Yoshida Y."/>
            <person name="Ohtoshi R."/>
            <person name="Malay A.D."/>
            <person name="Moran D.A.P."/>
            <person name="Tomita M."/>
            <person name="Numata K."/>
            <person name="Arakawa K."/>
        </authorList>
    </citation>
    <scope>NUCLEOTIDE SEQUENCE</scope>
</reference>
<proteinExistence type="predicted"/>
<keyword evidence="3" id="KW-1185">Reference proteome</keyword>
<keyword evidence="1" id="KW-0472">Membrane</keyword>